<gene>
    <name evidence="1" type="ORF">C427_2468</name>
</gene>
<sequence length="65" mass="7484">MLISEFVDVKFILELIETSPLHSTIQIEDRLSDNIKYPKVSIWLDDLGTERANIDLINLINLRSA</sequence>
<name>K7A2Z0_9ALTE</name>
<dbReference type="KEGG" id="gps:C427_2468"/>
<evidence type="ECO:0008006" key="3">
    <source>
        <dbReference type="Google" id="ProtNLM"/>
    </source>
</evidence>
<dbReference type="Proteomes" id="UP000011864">
    <property type="component" value="Chromosome"/>
</dbReference>
<dbReference type="EMBL" id="CP003837">
    <property type="protein sequence ID" value="AGH44577.1"/>
    <property type="molecule type" value="Genomic_DNA"/>
</dbReference>
<dbReference type="HOGENOM" id="CLU_2845870_0_0_6"/>
<evidence type="ECO:0000313" key="2">
    <source>
        <dbReference type="Proteomes" id="UP000011864"/>
    </source>
</evidence>
<dbReference type="AlphaFoldDB" id="K7A2Z0"/>
<dbReference type="PATRIC" id="fig|1129794.4.peg.2447"/>
<accession>K7A2Z0</accession>
<proteinExistence type="predicted"/>
<reference evidence="1 2" key="1">
    <citation type="journal article" date="2013" name="Genome Announc.">
        <title>Complete Genome Sequence of Glaciecola psychrophila Strain 170T.</title>
        <authorList>
            <person name="Yin J."/>
            <person name="Chen J."/>
            <person name="Liu G."/>
            <person name="Yu Y."/>
            <person name="Song L."/>
            <person name="Wang X."/>
            <person name="Qu X."/>
        </authorList>
    </citation>
    <scope>NUCLEOTIDE SEQUENCE [LARGE SCALE GENOMIC DNA]</scope>
    <source>
        <strain evidence="1 2">170</strain>
    </source>
</reference>
<protein>
    <recommendedName>
        <fullName evidence="3">EAL domain-containing protein</fullName>
    </recommendedName>
</protein>
<organism evidence="1 2">
    <name type="scientific">Paraglaciecola psychrophila 170</name>
    <dbReference type="NCBI Taxonomy" id="1129794"/>
    <lineage>
        <taxon>Bacteria</taxon>
        <taxon>Pseudomonadati</taxon>
        <taxon>Pseudomonadota</taxon>
        <taxon>Gammaproteobacteria</taxon>
        <taxon>Alteromonadales</taxon>
        <taxon>Alteromonadaceae</taxon>
        <taxon>Paraglaciecola</taxon>
    </lineage>
</organism>
<keyword evidence="2" id="KW-1185">Reference proteome</keyword>
<evidence type="ECO:0000313" key="1">
    <source>
        <dbReference type="EMBL" id="AGH44577.1"/>
    </source>
</evidence>
<dbReference type="eggNOG" id="COG2200">
    <property type="taxonomic scope" value="Bacteria"/>
</dbReference>